<sequence>MGYGVIARDEEGFVMGGCGGCKDVALTNEWAGLVAFEEGVQLARSSNLQNVIIVQHVHETCRELKKFASVDMTWV</sequence>
<dbReference type="EMBL" id="JABEZX010000002">
    <property type="protein sequence ID" value="MBA0550887.1"/>
    <property type="molecule type" value="Genomic_DNA"/>
</dbReference>
<gene>
    <name evidence="1" type="ORF">Golob_021797</name>
</gene>
<evidence type="ECO:0000313" key="2">
    <source>
        <dbReference type="Proteomes" id="UP000593572"/>
    </source>
</evidence>
<proteinExistence type="predicted"/>
<dbReference type="Proteomes" id="UP000593572">
    <property type="component" value="Unassembled WGS sequence"/>
</dbReference>
<organism evidence="1 2">
    <name type="scientific">Gossypium lobatum</name>
    <dbReference type="NCBI Taxonomy" id="34289"/>
    <lineage>
        <taxon>Eukaryota</taxon>
        <taxon>Viridiplantae</taxon>
        <taxon>Streptophyta</taxon>
        <taxon>Embryophyta</taxon>
        <taxon>Tracheophyta</taxon>
        <taxon>Spermatophyta</taxon>
        <taxon>Magnoliopsida</taxon>
        <taxon>eudicotyledons</taxon>
        <taxon>Gunneridae</taxon>
        <taxon>Pentapetalae</taxon>
        <taxon>rosids</taxon>
        <taxon>malvids</taxon>
        <taxon>Malvales</taxon>
        <taxon>Malvaceae</taxon>
        <taxon>Malvoideae</taxon>
        <taxon>Gossypium</taxon>
    </lineage>
</organism>
<keyword evidence="2" id="KW-1185">Reference proteome</keyword>
<evidence type="ECO:0000313" key="1">
    <source>
        <dbReference type="EMBL" id="MBA0550887.1"/>
    </source>
</evidence>
<accession>A0A7J8LEM6</accession>
<protein>
    <recommendedName>
        <fullName evidence="3">RNase H type-1 domain-containing protein</fullName>
    </recommendedName>
</protein>
<comment type="caution">
    <text evidence="1">The sequence shown here is derived from an EMBL/GenBank/DDBJ whole genome shotgun (WGS) entry which is preliminary data.</text>
</comment>
<name>A0A7J8LEM6_9ROSI</name>
<reference evidence="1 2" key="1">
    <citation type="journal article" date="2019" name="Genome Biol. Evol.">
        <title>Insights into the evolution of the New World diploid cottons (Gossypium, subgenus Houzingenia) based on genome sequencing.</title>
        <authorList>
            <person name="Grover C.E."/>
            <person name="Arick M.A. 2nd"/>
            <person name="Thrash A."/>
            <person name="Conover J.L."/>
            <person name="Sanders W.S."/>
            <person name="Peterson D.G."/>
            <person name="Frelichowski J.E."/>
            <person name="Scheffler J.A."/>
            <person name="Scheffler B.E."/>
            <person name="Wendel J.F."/>
        </authorList>
    </citation>
    <scope>NUCLEOTIDE SEQUENCE [LARGE SCALE GENOMIC DNA]</scope>
    <source>
        <strain evidence="1">157</strain>
        <tissue evidence="1">Leaf</tissue>
    </source>
</reference>
<evidence type="ECO:0008006" key="3">
    <source>
        <dbReference type="Google" id="ProtNLM"/>
    </source>
</evidence>
<dbReference type="AlphaFoldDB" id="A0A7J8LEM6"/>